<dbReference type="Pfam" id="PF04314">
    <property type="entry name" value="PCuAC"/>
    <property type="match status" value="1"/>
</dbReference>
<keyword evidence="3" id="KW-1185">Reference proteome</keyword>
<dbReference type="EMBL" id="RYYV01000001">
    <property type="protein sequence ID" value="RUL80026.1"/>
    <property type="molecule type" value="Genomic_DNA"/>
</dbReference>
<evidence type="ECO:0000313" key="3">
    <source>
        <dbReference type="Proteomes" id="UP000274358"/>
    </source>
</evidence>
<feature type="chain" id="PRO_5018565599" evidence="1">
    <location>
        <begin position="21"/>
        <end position="147"/>
    </location>
</feature>
<dbReference type="InterPro" id="IPR007410">
    <property type="entry name" value="LpqE-like"/>
</dbReference>
<name>A0A3S0SCU6_9GAMM</name>
<reference evidence="2 3" key="1">
    <citation type="submission" date="2018-12" db="EMBL/GenBank/DDBJ databases">
        <title>Dyella dinghuensis sp. nov. DHOA06 and Dyella choica sp. nov. 4M-K27, isolated from forest soil.</title>
        <authorList>
            <person name="Qiu L.-H."/>
            <person name="Gao Z.-H."/>
        </authorList>
    </citation>
    <scope>NUCLEOTIDE SEQUENCE [LARGE SCALE GENOMIC DNA]</scope>
    <source>
        <strain evidence="2 3">4M-K27</strain>
    </source>
</reference>
<dbReference type="AlphaFoldDB" id="A0A3S0SCU6"/>
<organism evidence="2 3">
    <name type="scientific">Dyella choica</name>
    <dbReference type="NCBI Taxonomy" id="1927959"/>
    <lineage>
        <taxon>Bacteria</taxon>
        <taxon>Pseudomonadati</taxon>
        <taxon>Pseudomonadota</taxon>
        <taxon>Gammaproteobacteria</taxon>
        <taxon>Lysobacterales</taxon>
        <taxon>Rhodanobacteraceae</taxon>
        <taxon>Dyella</taxon>
    </lineage>
</organism>
<dbReference type="OrthoDB" id="9796962at2"/>
<dbReference type="PANTHER" id="PTHR36302:SF1">
    <property type="entry name" value="COPPER CHAPERONE PCU(A)C"/>
    <property type="match status" value="1"/>
</dbReference>
<dbReference type="InterPro" id="IPR036182">
    <property type="entry name" value="PCuAC_sf"/>
</dbReference>
<accession>A0A3S0SCU6</accession>
<proteinExistence type="predicted"/>
<dbReference type="InterPro" id="IPR058248">
    <property type="entry name" value="Lxx211020-like"/>
</dbReference>
<dbReference type="Proteomes" id="UP000274358">
    <property type="component" value="Unassembled WGS sequence"/>
</dbReference>
<keyword evidence="1" id="KW-0732">Signal</keyword>
<dbReference type="SUPFAM" id="SSF110087">
    <property type="entry name" value="DR1885-like metal-binding protein"/>
    <property type="match status" value="1"/>
</dbReference>
<dbReference type="Gene3D" id="2.60.40.1890">
    <property type="entry name" value="PCu(A)C copper chaperone"/>
    <property type="match status" value="1"/>
</dbReference>
<feature type="signal peptide" evidence="1">
    <location>
        <begin position="1"/>
        <end position="20"/>
    </location>
</feature>
<evidence type="ECO:0000313" key="2">
    <source>
        <dbReference type="EMBL" id="RUL80026.1"/>
    </source>
</evidence>
<dbReference type="PANTHER" id="PTHR36302">
    <property type="entry name" value="BLR7088 PROTEIN"/>
    <property type="match status" value="1"/>
</dbReference>
<protein>
    <submittedName>
        <fullName evidence="2">Copper chaperone PCu(A)C</fullName>
    </submittedName>
</protein>
<dbReference type="RefSeq" id="WP_126683076.1">
    <property type="nucleotide sequence ID" value="NZ_RYYV01000001.1"/>
</dbReference>
<gene>
    <name evidence="2" type="ORF">EKH80_02230</name>
</gene>
<evidence type="ECO:0000256" key="1">
    <source>
        <dbReference type="SAM" id="SignalP"/>
    </source>
</evidence>
<comment type="caution">
    <text evidence="2">The sequence shown here is derived from an EMBL/GenBank/DDBJ whole genome shotgun (WGS) entry which is preliminary data.</text>
</comment>
<sequence length="147" mass="15751">MKRGVPWLWLAILLPLQAHATQADQVKASHGWIRLLPADLPAAGYVTLDNQGSSAATLVSARSAFYASVMLHQSATDTAGGSSMRMLDRLTIPAHGEVSLAPAGFHLMLQEATHPYKPGQTIDVTLDFADGSHLRVPFMVRPANAPD</sequence>